<dbReference type="InterPro" id="IPR052618">
    <property type="entry name" value="ComplexI_NDUFA12"/>
</dbReference>
<proteinExistence type="inferred from homology"/>
<dbReference type="OrthoDB" id="10255576at2759"/>
<dbReference type="InterPro" id="IPR007763">
    <property type="entry name" value="NDUFA12"/>
</dbReference>
<dbReference type="GO" id="GO:0045271">
    <property type="term" value="C:respiratory chain complex I"/>
    <property type="evidence" value="ECO:0007669"/>
    <property type="project" value="InterPro"/>
</dbReference>
<dbReference type="Proteomes" id="UP000053257">
    <property type="component" value="Unassembled WGS sequence"/>
</dbReference>
<evidence type="ECO:0000313" key="3">
    <source>
        <dbReference type="Proteomes" id="UP000053257"/>
    </source>
</evidence>
<reference evidence="2 3" key="1">
    <citation type="journal article" date="2014" name="PLoS Genet.">
        <title>Analysis of the Phlebiopsis gigantea genome, transcriptome and secretome provides insight into its pioneer colonization strategies of wood.</title>
        <authorList>
            <person name="Hori C."/>
            <person name="Ishida T."/>
            <person name="Igarashi K."/>
            <person name="Samejima M."/>
            <person name="Suzuki H."/>
            <person name="Master E."/>
            <person name="Ferreira P."/>
            <person name="Ruiz-Duenas F.J."/>
            <person name="Held B."/>
            <person name="Canessa P."/>
            <person name="Larrondo L.F."/>
            <person name="Schmoll M."/>
            <person name="Druzhinina I.S."/>
            <person name="Kubicek C.P."/>
            <person name="Gaskell J.A."/>
            <person name="Kersten P."/>
            <person name="St John F."/>
            <person name="Glasner J."/>
            <person name="Sabat G."/>
            <person name="Splinter BonDurant S."/>
            <person name="Syed K."/>
            <person name="Yadav J."/>
            <person name="Mgbeahuruike A.C."/>
            <person name="Kovalchuk A."/>
            <person name="Asiegbu F.O."/>
            <person name="Lackner G."/>
            <person name="Hoffmeister D."/>
            <person name="Rencoret J."/>
            <person name="Gutierrez A."/>
            <person name="Sun H."/>
            <person name="Lindquist E."/>
            <person name="Barry K."/>
            <person name="Riley R."/>
            <person name="Grigoriev I.V."/>
            <person name="Henrissat B."/>
            <person name="Kues U."/>
            <person name="Berka R.M."/>
            <person name="Martinez A.T."/>
            <person name="Covert S.F."/>
            <person name="Blanchette R.A."/>
            <person name="Cullen D."/>
        </authorList>
    </citation>
    <scope>NUCLEOTIDE SEQUENCE [LARGE SCALE GENOMIC DNA]</scope>
    <source>
        <strain evidence="2 3">11061_1 CR5-6</strain>
    </source>
</reference>
<dbReference type="HOGENOM" id="CLU_100704_0_0_1"/>
<dbReference type="GO" id="GO:0032981">
    <property type="term" value="P:mitochondrial respiratory chain complex I assembly"/>
    <property type="evidence" value="ECO:0007669"/>
    <property type="project" value="TreeGrafter"/>
</dbReference>
<keyword evidence="3" id="KW-1185">Reference proteome</keyword>
<organism evidence="2 3">
    <name type="scientific">Phlebiopsis gigantea (strain 11061_1 CR5-6)</name>
    <name type="common">White-rot fungus</name>
    <name type="synonym">Peniophora gigantea</name>
    <dbReference type="NCBI Taxonomy" id="745531"/>
    <lineage>
        <taxon>Eukaryota</taxon>
        <taxon>Fungi</taxon>
        <taxon>Dikarya</taxon>
        <taxon>Basidiomycota</taxon>
        <taxon>Agaricomycotina</taxon>
        <taxon>Agaricomycetes</taxon>
        <taxon>Polyporales</taxon>
        <taxon>Phanerochaetaceae</taxon>
        <taxon>Phlebiopsis</taxon>
    </lineage>
</organism>
<dbReference type="EMBL" id="KN840441">
    <property type="protein sequence ID" value="KIP12155.1"/>
    <property type="molecule type" value="Genomic_DNA"/>
</dbReference>
<sequence>MSLFQRLWQRIRNPRGYIGRDLEGNRYFEVPNPNDAWGRPKRIVKYREGFDMWTYIAGERRLPVQWTSWLTHTRIYPPSLEELAADLERQKRVQLRAAMIEARDQEEMAQITASTSMAMASMHANAPTSVTGYHPSPTSQNGGK</sequence>
<evidence type="ECO:0000313" key="2">
    <source>
        <dbReference type="EMBL" id="KIP12155.1"/>
    </source>
</evidence>
<dbReference type="PANTHER" id="PTHR32470">
    <property type="entry name" value="ADH DEHYDROGENASE [UBIQUINONE] 1 ALPHA SUBCOMPLEX ASSEMBLY FACTOR 2"/>
    <property type="match status" value="1"/>
</dbReference>
<accession>A0A0C3SFI7</accession>
<gene>
    <name evidence="2" type="ORF">PHLGIDRAFT_124328</name>
</gene>
<comment type="similarity">
    <text evidence="1">Belongs to the complex I NDUFA12 subunit family.</text>
</comment>
<dbReference type="AlphaFoldDB" id="A0A0C3SFI7"/>
<dbReference type="PANTHER" id="PTHR32470:SF2">
    <property type="entry name" value="NADH DEHYDROGENASE [UBIQUINONE] 1 ALPHA SUBCOMPLEX ASSEMBLY FACTOR 2"/>
    <property type="match status" value="1"/>
</dbReference>
<evidence type="ECO:0008006" key="4">
    <source>
        <dbReference type="Google" id="ProtNLM"/>
    </source>
</evidence>
<name>A0A0C3SFI7_PHLG1</name>
<evidence type="ECO:0000256" key="1">
    <source>
        <dbReference type="ARBA" id="ARBA00007355"/>
    </source>
</evidence>
<protein>
    <recommendedName>
        <fullName evidence="4">NADH dehydrogenase [ubiquinone] 1 alpha subcomplex subunit</fullName>
    </recommendedName>
</protein>
<dbReference type="Pfam" id="PF05071">
    <property type="entry name" value="NDUFA12"/>
    <property type="match status" value="1"/>
</dbReference>
<feature type="non-terminal residue" evidence="2">
    <location>
        <position position="144"/>
    </location>
</feature>
<dbReference type="GO" id="GO:0005739">
    <property type="term" value="C:mitochondrion"/>
    <property type="evidence" value="ECO:0007669"/>
    <property type="project" value="TreeGrafter"/>
</dbReference>
<dbReference type="STRING" id="745531.A0A0C3SFI7"/>